<feature type="domain" description="SGNH hydrolase-type esterase" evidence="4">
    <location>
        <begin position="54"/>
        <end position="322"/>
    </location>
</feature>
<proteinExistence type="predicted"/>
<dbReference type="Pfam" id="PF13472">
    <property type="entry name" value="Lipase_GDSL_2"/>
    <property type="match status" value="1"/>
</dbReference>
<dbReference type="Proteomes" id="UP000001306">
    <property type="component" value="Chromosome"/>
</dbReference>
<evidence type="ECO:0000313" key="6">
    <source>
        <dbReference type="Proteomes" id="UP000001306"/>
    </source>
</evidence>
<dbReference type="PANTHER" id="PTHR37981">
    <property type="entry name" value="LIPASE 2"/>
    <property type="match status" value="1"/>
</dbReference>
<evidence type="ECO:0000313" key="5">
    <source>
        <dbReference type="EMBL" id="AAT88138.1"/>
    </source>
</evidence>
<evidence type="ECO:0000256" key="2">
    <source>
        <dbReference type="PIRSR" id="PIRSR637460-2"/>
    </source>
</evidence>
<feature type="disulfide bond" evidence="2">
    <location>
        <begin position="232"/>
        <end position="293"/>
    </location>
</feature>
<reference evidence="5 6" key="1">
    <citation type="journal article" date="2004" name="Mol. Plant Microbe Interact.">
        <title>The genome sequence of the Gram-positive sugarcane pathogen Leifsonia xyli subsp. xyli.</title>
        <authorList>
            <person name="Monteiro-Vitorello C.B."/>
            <person name="Camargo L.E.A."/>
            <person name="Van Sluys M.A."/>
            <person name="Kitajima J.P."/>
            <person name="Truffi D."/>
            <person name="do Amaral A.M."/>
            <person name="Harakava R."/>
            <person name="de Oliveira J.C.F."/>
            <person name="Wood D."/>
            <person name="de Oliveira M.C."/>
            <person name="Miyaki C.Y."/>
            <person name="Takita M.A."/>
            <person name="da Silva A.C.R."/>
            <person name="Furlan L.R."/>
            <person name="Carraro D.M."/>
            <person name="Camarotte G."/>
            <person name="Almeida N.F. Jr."/>
            <person name="Carrer H."/>
            <person name="Coutinho L.L."/>
            <person name="El-Dorry H.A."/>
            <person name="Ferro M.I.T."/>
            <person name="Gagliardi P.R."/>
            <person name="Giglioti E."/>
            <person name="Goldman M.H.S."/>
            <person name="Goldman G.H."/>
            <person name="Kimura E.T."/>
            <person name="Ferro E.S."/>
            <person name="Kuramae E.E."/>
            <person name="Lemos E.G.M."/>
            <person name="Lemos M.V.F."/>
            <person name="Mauro S.M.Z."/>
            <person name="Machado M.A."/>
            <person name="Marino C.L."/>
            <person name="Menck C.F."/>
            <person name="Nunes L.R."/>
            <person name="Oliveira R.C."/>
            <person name="Pereira G.G."/>
            <person name="Siqueira W."/>
            <person name="de Souza A.A."/>
            <person name="Tsai S.M."/>
            <person name="Zanca A.S."/>
            <person name="Simpson A.J.G."/>
            <person name="Brumbley S.M."/>
            <person name="Setubal J.C."/>
        </authorList>
    </citation>
    <scope>NUCLEOTIDE SEQUENCE [LARGE SCALE GENOMIC DNA]</scope>
    <source>
        <strain evidence="5 6">CTCB07</strain>
    </source>
</reference>
<keyword evidence="5" id="KW-0378">Hydrolase</keyword>
<dbReference type="GO" id="GO:0004806">
    <property type="term" value="F:triacylglycerol lipase activity"/>
    <property type="evidence" value="ECO:0007669"/>
    <property type="project" value="TreeGrafter"/>
</dbReference>
<feature type="active site" evidence="1">
    <location>
        <position position="317"/>
    </location>
</feature>
<dbReference type="Gene3D" id="3.40.50.1110">
    <property type="entry name" value="SGNH hydrolase"/>
    <property type="match status" value="1"/>
</dbReference>
<organism evidence="5 6">
    <name type="scientific">Leifsonia xyli subsp. xyli (strain CTCB07)</name>
    <dbReference type="NCBI Taxonomy" id="281090"/>
    <lineage>
        <taxon>Bacteria</taxon>
        <taxon>Bacillati</taxon>
        <taxon>Actinomycetota</taxon>
        <taxon>Actinomycetes</taxon>
        <taxon>Micrococcales</taxon>
        <taxon>Microbacteriaceae</taxon>
        <taxon>Leifsonia</taxon>
    </lineage>
</organism>
<sequence>MTSVVAGLTFSLVGVQSASAFAPAGNLSPRAVGVGSMSSGQRVVMTSGHDIVSIGDSFTAAYGVGTDVGGPAAVCGQSDSSVGRLVGSAAGYSVTDVTCKGATAREMVNGQDTTDSDGKKIHIPPQINALNPSTGMVLVSAGGNDLGFLGIITSCLAESGKGPVIATGSKTCRQDYVKNGHDELDRKITNVVGPALDALYGQISARAPQARKFAYDYPDLFPDRANTPAAGCYAFTTTGTGDSKETDMPFTDKDVVYLHQVQDKLNALINREAEKYGFTLLPASSRSQARTACSAAPHWVNGLNAFGAPDRNGEAFHPTRVGIAHYVYVFKYETKKNRHGVQREPAP</sequence>
<dbReference type="InterPro" id="IPR037460">
    <property type="entry name" value="SEST-like"/>
</dbReference>
<gene>
    <name evidence="5" type="ordered locus">Lxx00380</name>
</gene>
<feature type="disulfide bond" evidence="2">
    <location>
        <begin position="155"/>
        <end position="172"/>
    </location>
</feature>
<dbReference type="EMBL" id="AE016822">
    <property type="protein sequence ID" value="AAT88138.1"/>
    <property type="molecule type" value="Genomic_DNA"/>
</dbReference>
<dbReference type="CDD" id="cd01823">
    <property type="entry name" value="SEST_like"/>
    <property type="match status" value="1"/>
</dbReference>
<dbReference type="GO" id="GO:0019433">
    <property type="term" value="P:triglyceride catabolic process"/>
    <property type="evidence" value="ECO:0007669"/>
    <property type="project" value="TreeGrafter"/>
</dbReference>
<keyword evidence="2" id="KW-1015">Disulfide bond</keyword>
<dbReference type="InterPro" id="IPR036514">
    <property type="entry name" value="SGNH_hydro_sf"/>
</dbReference>
<dbReference type="PANTHER" id="PTHR37981:SF1">
    <property type="entry name" value="SGNH HYDROLASE-TYPE ESTERASE DOMAIN-CONTAINING PROTEIN"/>
    <property type="match status" value="1"/>
</dbReference>
<evidence type="ECO:0000256" key="3">
    <source>
        <dbReference type="SAM" id="SignalP"/>
    </source>
</evidence>
<dbReference type="eggNOG" id="COG2755">
    <property type="taxonomic scope" value="Bacteria"/>
</dbReference>
<feature type="signal peptide" evidence="3">
    <location>
        <begin position="1"/>
        <end position="20"/>
    </location>
</feature>
<feature type="active site" description="Nucleophile" evidence="1">
    <location>
        <position position="57"/>
    </location>
</feature>
<dbReference type="HOGENOM" id="CLU_038449_0_0_11"/>
<dbReference type="InterPro" id="IPR013830">
    <property type="entry name" value="SGNH_hydro"/>
</dbReference>
<name>Q6AHK7_LEIXX</name>
<keyword evidence="6" id="KW-1185">Reference proteome</keyword>
<accession>Q6AHK7</accession>
<dbReference type="SUPFAM" id="SSF52266">
    <property type="entry name" value="SGNH hydrolase"/>
    <property type="match status" value="1"/>
</dbReference>
<dbReference type="AlphaFoldDB" id="Q6AHK7"/>
<feature type="disulfide bond" evidence="2">
    <location>
        <begin position="75"/>
        <end position="99"/>
    </location>
</feature>
<keyword evidence="3" id="KW-0732">Signal</keyword>
<evidence type="ECO:0000256" key="1">
    <source>
        <dbReference type="PIRSR" id="PIRSR637460-1"/>
    </source>
</evidence>
<protein>
    <submittedName>
        <fullName evidence="5">Secreted hydrolase</fullName>
    </submittedName>
</protein>
<feature type="chain" id="PRO_5039090080" evidence="3">
    <location>
        <begin position="21"/>
        <end position="347"/>
    </location>
</feature>
<dbReference type="KEGG" id="lxx:Lxx00380"/>
<dbReference type="STRING" id="281090.Lxx00380"/>
<evidence type="ECO:0000259" key="4">
    <source>
        <dbReference type="Pfam" id="PF13472"/>
    </source>
</evidence>